<protein>
    <recommendedName>
        <fullName evidence="14">DEAD/DEAH box helicase</fullName>
    </recommendedName>
</protein>
<dbReference type="AlphaFoldDB" id="A0A1F7VD53"/>
<feature type="compositionally biased region" description="Gly residues" evidence="8">
    <location>
        <begin position="394"/>
        <end position="430"/>
    </location>
</feature>
<feature type="compositionally biased region" description="Basic and acidic residues" evidence="8">
    <location>
        <begin position="455"/>
        <end position="468"/>
    </location>
</feature>
<keyword evidence="3 7" id="KW-0347">Helicase</keyword>
<dbReference type="EMBL" id="MGEQ01000002">
    <property type="protein sequence ID" value="OGL88048.1"/>
    <property type="molecule type" value="Genomic_DNA"/>
</dbReference>
<dbReference type="InterPro" id="IPR027417">
    <property type="entry name" value="P-loop_NTPase"/>
</dbReference>
<comment type="caution">
    <text evidence="12">The sequence shown here is derived from an EMBL/GenBank/DDBJ whole genome shotgun (WGS) entry which is preliminary data.</text>
</comment>
<evidence type="ECO:0000259" key="9">
    <source>
        <dbReference type="PROSITE" id="PS51192"/>
    </source>
</evidence>
<evidence type="ECO:0000256" key="1">
    <source>
        <dbReference type="ARBA" id="ARBA00022741"/>
    </source>
</evidence>
<feature type="domain" description="DEAD-box RNA helicase Q" evidence="11">
    <location>
        <begin position="7"/>
        <end position="35"/>
    </location>
</feature>
<dbReference type="InterPro" id="IPR011545">
    <property type="entry name" value="DEAD/DEAH_box_helicase_dom"/>
</dbReference>
<dbReference type="SMART" id="SM00487">
    <property type="entry name" value="DEXDc"/>
    <property type="match status" value="1"/>
</dbReference>
<keyword evidence="1 7" id="KW-0547">Nucleotide-binding</keyword>
<dbReference type="SUPFAM" id="SSF52540">
    <property type="entry name" value="P-loop containing nucleoside triphosphate hydrolases"/>
    <property type="match status" value="1"/>
</dbReference>
<dbReference type="PROSITE" id="PS51194">
    <property type="entry name" value="HELICASE_CTER"/>
    <property type="match status" value="1"/>
</dbReference>
<dbReference type="PROSITE" id="PS51195">
    <property type="entry name" value="Q_MOTIF"/>
    <property type="match status" value="1"/>
</dbReference>
<dbReference type="Pfam" id="PF00271">
    <property type="entry name" value="Helicase_C"/>
    <property type="match status" value="1"/>
</dbReference>
<dbReference type="GO" id="GO:0016787">
    <property type="term" value="F:hydrolase activity"/>
    <property type="evidence" value="ECO:0007669"/>
    <property type="project" value="UniProtKB-KW"/>
</dbReference>
<evidence type="ECO:0000259" key="10">
    <source>
        <dbReference type="PROSITE" id="PS51194"/>
    </source>
</evidence>
<evidence type="ECO:0000256" key="4">
    <source>
        <dbReference type="ARBA" id="ARBA00022840"/>
    </source>
</evidence>
<reference evidence="12 13" key="1">
    <citation type="journal article" date="2016" name="Nat. Commun.">
        <title>Thousands of microbial genomes shed light on interconnected biogeochemical processes in an aquifer system.</title>
        <authorList>
            <person name="Anantharaman K."/>
            <person name="Brown C.T."/>
            <person name="Hug L.A."/>
            <person name="Sharon I."/>
            <person name="Castelle C.J."/>
            <person name="Probst A.J."/>
            <person name="Thomas B.C."/>
            <person name="Singh A."/>
            <person name="Wilkins M.J."/>
            <person name="Karaoz U."/>
            <person name="Brodie E.L."/>
            <person name="Williams K.H."/>
            <person name="Hubbard S.S."/>
            <person name="Banfield J.F."/>
        </authorList>
    </citation>
    <scope>NUCLEOTIDE SEQUENCE [LARGE SCALE GENOMIC DNA]</scope>
</reference>
<dbReference type="Proteomes" id="UP000176593">
    <property type="component" value="Unassembled WGS sequence"/>
</dbReference>
<evidence type="ECO:0000259" key="11">
    <source>
        <dbReference type="PROSITE" id="PS51195"/>
    </source>
</evidence>
<dbReference type="GO" id="GO:0005829">
    <property type="term" value="C:cytosol"/>
    <property type="evidence" value="ECO:0007669"/>
    <property type="project" value="TreeGrafter"/>
</dbReference>
<gene>
    <name evidence="12" type="ORF">A3I41_02985</name>
</gene>
<organism evidence="12 13">
    <name type="scientific">Candidatus Uhrbacteria bacterium RIFCSPLOWO2_02_FULL_48_18</name>
    <dbReference type="NCBI Taxonomy" id="1802408"/>
    <lineage>
        <taxon>Bacteria</taxon>
        <taxon>Candidatus Uhriibacteriota</taxon>
    </lineage>
</organism>
<dbReference type="PANTHER" id="PTHR47959:SF13">
    <property type="entry name" value="ATP-DEPENDENT RNA HELICASE RHLE"/>
    <property type="match status" value="1"/>
</dbReference>
<name>A0A1F7VD53_9BACT</name>
<comment type="similarity">
    <text evidence="5 7">Belongs to the DEAD box helicase family.</text>
</comment>
<feature type="compositionally biased region" description="Basic and acidic residues" evidence="8">
    <location>
        <begin position="432"/>
        <end position="447"/>
    </location>
</feature>
<accession>A0A1F7VD53</accession>
<dbReference type="InterPro" id="IPR050079">
    <property type="entry name" value="DEAD_box_RNA_helicase"/>
</dbReference>
<dbReference type="InterPro" id="IPR001650">
    <property type="entry name" value="Helicase_C-like"/>
</dbReference>
<evidence type="ECO:0000256" key="3">
    <source>
        <dbReference type="ARBA" id="ARBA00022806"/>
    </source>
</evidence>
<sequence length="486" mass="53322">MTETQKPSFDGLGIFPDLLTHLSKIGFHHPTPIQEKAIPIGATGEDLIGIAQTGTGKTLAFSIPMMQQISINKGQGLVLLPTRELALQVEETLQKLSKPFGLRTAVLIGGAAMSLQIKALRNKPHVIVATPGRLLDHMEQKILGLQNVKVLVLDEADRMLDMGFEPQIKKILAAVPKERQTMLFSATMPEKISQIAEKYMKKPLRIEMARQGTANENVEQEFFMVGKGDKLRLLDKVLVDYKGSVLVFSRTKHGAKKITHAIEKMGHTVSEIHSNKSLNQRKMALAGFKSGKVRVLVATDIASRGIDVTNIELVINFDLPDQAEDYVHRIGRTGRAGRTGKAISFATPDQKNDLRIIERLIRTKLNVLPTPELPPHRAAPVYEPERGDRRGSFQRGGRGGFGGGSSRGGSSFGHSRGGSSHGSSRGGSYGGKPKEKVYQYKDVKKEGATGTTSTDKPRTQHKPYDRKRQGGGQGYQGHNPRPMNRV</sequence>
<feature type="short sequence motif" description="Q motif" evidence="6">
    <location>
        <begin position="7"/>
        <end position="35"/>
    </location>
</feature>
<dbReference type="InterPro" id="IPR014001">
    <property type="entry name" value="Helicase_ATP-bd"/>
</dbReference>
<evidence type="ECO:0008006" key="14">
    <source>
        <dbReference type="Google" id="ProtNLM"/>
    </source>
</evidence>
<dbReference type="InterPro" id="IPR044742">
    <property type="entry name" value="DEAD/DEAH_RhlB"/>
</dbReference>
<keyword evidence="2 7" id="KW-0378">Hydrolase</keyword>
<dbReference type="PROSITE" id="PS00039">
    <property type="entry name" value="DEAD_ATP_HELICASE"/>
    <property type="match status" value="1"/>
</dbReference>
<dbReference type="GO" id="GO:0005524">
    <property type="term" value="F:ATP binding"/>
    <property type="evidence" value="ECO:0007669"/>
    <property type="project" value="UniProtKB-KW"/>
</dbReference>
<dbReference type="CDD" id="cd00268">
    <property type="entry name" value="DEADc"/>
    <property type="match status" value="1"/>
</dbReference>
<dbReference type="GO" id="GO:0003676">
    <property type="term" value="F:nucleic acid binding"/>
    <property type="evidence" value="ECO:0007669"/>
    <property type="project" value="InterPro"/>
</dbReference>
<feature type="region of interest" description="Disordered" evidence="8">
    <location>
        <begin position="369"/>
        <end position="486"/>
    </location>
</feature>
<evidence type="ECO:0000256" key="7">
    <source>
        <dbReference type="RuleBase" id="RU000492"/>
    </source>
</evidence>
<dbReference type="PROSITE" id="PS51192">
    <property type="entry name" value="HELICASE_ATP_BIND_1"/>
    <property type="match status" value="1"/>
</dbReference>
<evidence type="ECO:0000256" key="5">
    <source>
        <dbReference type="ARBA" id="ARBA00038437"/>
    </source>
</evidence>
<evidence type="ECO:0000313" key="13">
    <source>
        <dbReference type="Proteomes" id="UP000176593"/>
    </source>
</evidence>
<dbReference type="Pfam" id="PF00270">
    <property type="entry name" value="DEAD"/>
    <property type="match status" value="1"/>
</dbReference>
<evidence type="ECO:0000256" key="2">
    <source>
        <dbReference type="ARBA" id="ARBA00022801"/>
    </source>
</evidence>
<feature type="domain" description="Helicase C-terminal" evidence="10">
    <location>
        <begin position="233"/>
        <end position="376"/>
    </location>
</feature>
<keyword evidence="4 7" id="KW-0067">ATP-binding</keyword>
<dbReference type="PANTHER" id="PTHR47959">
    <property type="entry name" value="ATP-DEPENDENT RNA HELICASE RHLE-RELATED"/>
    <property type="match status" value="1"/>
</dbReference>
<feature type="domain" description="Helicase ATP-binding" evidence="9">
    <location>
        <begin position="38"/>
        <end position="206"/>
    </location>
</feature>
<evidence type="ECO:0000313" key="12">
    <source>
        <dbReference type="EMBL" id="OGL88048.1"/>
    </source>
</evidence>
<proteinExistence type="inferred from homology"/>
<dbReference type="GO" id="GO:0003724">
    <property type="term" value="F:RNA helicase activity"/>
    <property type="evidence" value="ECO:0007669"/>
    <property type="project" value="InterPro"/>
</dbReference>
<dbReference type="InterPro" id="IPR014014">
    <property type="entry name" value="RNA_helicase_DEAD_Q_motif"/>
</dbReference>
<evidence type="ECO:0000256" key="8">
    <source>
        <dbReference type="SAM" id="MobiDB-lite"/>
    </source>
</evidence>
<dbReference type="Gene3D" id="3.40.50.300">
    <property type="entry name" value="P-loop containing nucleotide triphosphate hydrolases"/>
    <property type="match status" value="2"/>
</dbReference>
<dbReference type="SMART" id="SM00490">
    <property type="entry name" value="HELICc"/>
    <property type="match status" value="1"/>
</dbReference>
<dbReference type="InterPro" id="IPR000629">
    <property type="entry name" value="RNA-helicase_DEAD-box_CS"/>
</dbReference>
<dbReference type="CDD" id="cd18787">
    <property type="entry name" value="SF2_C_DEAD"/>
    <property type="match status" value="1"/>
</dbReference>
<evidence type="ECO:0000256" key="6">
    <source>
        <dbReference type="PROSITE-ProRule" id="PRU00552"/>
    </source>
</evidence>